<dbReference type="PROSITE" id="PS00573">
    <property type="entry name" value="PYRIDINE_REDOX_2"/>
    <property type="match status" value="1"/>
</dbReference>
<organism evidence="12 13">
    <name type="scientific">Oenococcus oeni</name>
    <name type="common">Leuconostoc oenos</name>
    <dbReference type="NCBI Taxonomy" id="1247"/>
    <lineage>
        <taxon>Bacteria</taxon>
        <taxon>Bacillati</taxon>
        <taxon>Bacillota</taxon>
        <taxon>Bacilli</taxon>
        <taxon>Lactobacillales</taxon>
        <taxon>Lactobacillaceae</taxon>
        <taxon>Oenococcus</taxon>
    </lineage>
</organism>
<dbReference type="GO" id="GO:0004791">
    <property type="term" value="F:thioredoxin-disulfide reductase (NADPH) activity"/>
    <property type="evidence" value="ECO:0007669"/>
    <property type="project" value="UniProtKB-UniRule"/>
</dbReference>
<evidence type="ECO:0000313" key="13">
    <source>
        <dbReference type="Proteomes" id="UP000181728"/>
    </source>
</evidence>
<gene>
    <name evidence="12" type="ORF">ATX59_02680</name>
</gene>
<evidence type="ECO:0000256" key="8">
    <source>
        <dbReference type="ARBA" id="ARBA00023284"/>
    </source>
</evidence>
<dbReference type="Gene3D" id="3.50.50.60">
    <property type="entry name" value="FAD/NAD(P)-binding domain"/>
    <property type="match status" value="2"/>
</dbReference>
<evidence type="ECO:0000313" key="12">
    <source>
        <dbReference type="EMBL" id="OIM21770.1"/>
    </source>
</evidence>
<dbReference type="GO" id="GO:0005737">
    <property type="term" value="C:cytoplasm"/>
    <property type="evidence" value="ECO:0007669"/>
    <property type="project" value="InterPro"/>
</dbReference>
<protein>
    <recommendedName>
        <fullName evidence="3 10">Thioredoxin reductase</fullName>
        <ecNumber evidence="10">1.8.1.9</ecNumber>
    </recommendedName>
</protein>
<keyword evidence="8 10" id="KW-0676">Redox-active center</keyword>
<keyword evidence="11" id="KW-0521">NADP</keyword>
<keyword evidence="6 10" id="KW-0560">Oxidoreductase</keyword>
<keyword evidence="4 10" id="KW-0285">Flavoprotein</keyword>
<evidence type="ECO:0000256" key="2">
    <source>
        <dbReference type="ARBA" id="ARBA00011738"/>
    </source>
</evidence>
<dbReference type="GO" id="GO:0019430">
    <property type="term" value="P:removal of superoxide radicals"/>
    <property type="evidence" value="ECO:0007669"/>
    <property type="project" value="UniProtKB-UniRule"/>
</dbReference>
<evidence type="ECO:0000256" key="4">
    <source>
        <dbReference type="ARBA" id="ARBA00022630"/>
    </source>
</evidence>
<evidence type="ECO:0000256" key="6">
    <source>
        <dbReference type="ARBA" id="ARBA00023002"/>
    </source>
</evidence>
<dbReference type="InterPro" id="IPR008255">
    <property type="entry name" value="Pyr_nucl-diS_OxRdtase_2_AS"/>
</dbReference>
<evidence type="ECO:0000256" key="3">
    <source>
        <dbReference type="ARBA" id="ARBA00018719"/>
    </source>
</evidence>
<dbReference type="NCBIfam" id="TIGR01292">
    <property type="entry name" value="TRX_reduct"/>
    <property type="match status" value="1"/>
</dbReference>
<sequence length="313" mass="33929">MTQKYDVVIIGAGPAGMTAATYVSRANLSVMMIDKGIYGGQMNDTAEVENYPAFDSILGPDLAEKMYASSTRFGAEYTFGEVQNVIDHGKTKTIVTDDEQYEAKVVIVASGATHRHIGVPGEDKYSGRGVSYCAVCDGAFFKNEQIVVIGGGDSAVEEASYLANLAKDVTIVHRRDQLRASRIAQKRAFDTDNIDFSWNKRTEEIIGDDEKVTGVKVLDKISNQESVIKTNGVFIYVGIDPNTQGLENLGILDEKGWVLTDDNMQTKVPGIYAVGDVRKDSIRQIAAAVGDGAVAGKILFDYIQSLSDTEIEA</sequence>
<proteinExistence type="inferred from homology"/>
<dbReference type="Proteomes" id="UP000181728">
    <property type="component" value="Unassembled WGS sequence"/>
</dbReference>
<evidence type="ECO:0000256" key="10">
    <source>
        <dbReference type="RuleBase" id="RU003880"/>
    </source>
</evidence>
<evidence type="ECO:0000256" key="1">
    <source>
        <dbReference type="ARBA" id="ARBA00009333"/>
    </source>
</evidence>
<dbReference type="InterPro" id="IPR050097">
    <property type="entry name" value="Ferredoxin-NADP_redctase_2"/>
</dbReference>
<comment type="similarity">
    <text evidence="1 10">Belongs to the class-II pyridine nucleotide-disulfide oxidoreductase family.</text>
</comment>
<keyword evidence="5 10" id="KW-0274">FAD</keyword>
<evidence type="ECO:0000256" key="11">
    <source>
        <dbReference type="RuleBase" id="RU003881"/>
    </source>
</evidence>
<dbReference type="PANTHER" id="PTHR48105">
    <property type="entry name" value="THIOREDOXIN REDUCTASE 1-RELATED-RELATED"/>
    <property type="match status" value="1"/>
</dbReference>
<name>A0A483BFF7_OENOE</name>
<comment type="subunit">
    <text evidence="2 10">Homodimer.</text>
</comment>
<dbReference type="EMBL" id="MLOK01000026">
    <property type="protein sequence ID" value="OIM21770.1"/>
    <property type="molecule type" value="Genomic_DNA"/>
</dbReference>
<comment type="caution">
    <text evidence="12">The sequence shown here is derived from an EMBL/GenBank/DDBJ whole genome shotgun (WGS) entry which is preliminary data.</text>
</comment>
<keyword evidence="7" id="KW-1015">Disulfide bond</keyword>
<evidence type="ECO:0000256" key="9">
    <source>
        <dbReference type="ARBA" id="ARBA00048132"/>
    </source>
</evidence>
<dbReference type="InterPro" id="IPR036188">
    <property type="entry name" value="FAD/NAD-bd_sf"/>
</dbReference>
<comment type="catalytic activity">
    <reaction evidence="9 10">
        <text>[thioredoxin]-dithiol + NADP(+) = [thioredoxin]-disulfide + NADPH + H(+)</text>
        <dbReference type="Rhea" id="RHEA:20345"/>
        <dbReference type="Rhea" id="RHEA-COMP:10698"/>
        <dbReference type="Rhea" id="RHEA-COMP:10700"/>
        <dbReference type="ChEBI" id="CHEBI:15378"/>
        <dbReference type="ChEBI" id="CHEBI:29950"/>
        <dbReference type="ChEBI" id="CHEBI:50058"/>
        <dbReference type="ChEBI" id="CHEBI:57783"/>
        <dbReference type="ChEBI" id="CHEBI:58349"/>
        <dbReference type="EC" id="1.8.1.9"/>
    </reaction>
</comment>
<dbReference type="SUPFAM" id="SSF51905">
    <property type="entry name" value="FAD/NAD(P)-binding domain"/>
    <property type="match status" value="1"/>
</dbReference>
<reference evidence="12 13" key="1">
    <citation type="journal article" date="2016" name="BMC Genomics">
        <title>Consensus pan-genome assembly of the specialised wine bacterium Oenococcus oeni.</title>
        <authorList>
            <person name="Sternes P.R."/>
            <person name="Borneman A.R."/>
        </authorList>
    </citation>
    <scope>NUCLEOTIDE SEQUENCE [LARGE SCALE GENOMIC DNA]</scope>
    <source>
        <strain evidence="12 13">AWRIB661</strain>
    </source>
</reference>
<dbReference type="EC" id="1.8.1.9" evidence="10"/>
<evidence type="ECO:0000256" key="7">
    <source>
        <dbReference type="ARBA" id="ARBA00023157"/>
    </source>
</evidence>
<dbReference type="Pfam" id="PF07992">
    <property type="entry name" value="Pyr_redox_2"/>
    <property type="match status" value="1"/>
</dbReference>
<dbReference type="PRINTS" id="PR00368">
    <property type="entry name" value="FADPNR"/>
</dbReference>
<dbReference type="InterPro" id="IPR023753">
    <property type="entry name" value="FAD/NAD-binding_dom"/>
</dbReference>
<dbReference type="InterPro" id="IPR005982">
    <property type="entry name" value="Thioredox_Rdtase"/>
</dbReference>
<evidence type="ECO:0000256" key="5">
    <source>
        <dbReference type="ARBA" id="ARBA00022827"/>
    </source>
</evidence>
<comment type="cofactor">
    <cofactor evidence="11">
        <name>FAD</name>
        <dbReference type="ChEBI" id="CHEBI:57692"/>
    </cofactor>
    <text evidence="11">Binds 1 FAD per subunit.</text>
</comment>
<dbReference type="PRINTS" id="PR00469">
    <property type="entry name" value="PNDRDTASEII"/>
</dbReference>
<dbReference type="RefSeq" id="WP_071419702.1">
    <property type="nucleotide sequence ID" value="NZ_MLLI01000070.1"/>
</dbReference>
<accession>A0A483BFF7</accession>
<dbReference type="AlphaFoldDB" id="A0A483BFF7"/>